<keyword evidence="1" id="KW-0378">Hydrolase</keyword>
<evidence type="ECO:0000313" key="5">
    <source>
        <dbReference type="Proteomes" id="UP001279660"/>
    </source>
</evidence>
<comment type="caution">
    <text evidence="4">The sequence shown here is derived from an EMBL/GenBank/DDBJ whole genome shotgun (WGS) entry which is preliminary data.</text>
</comment>
<organism evidence="4 5">
    <name type="scientific">Sphingomonas echinoides</name>
    <dbReference type="NCBI Taxonomy" id="59803"/>
    <lineage>
        <taxon>Bacteria</taxon>
        <taxon>Pseudomonadati</taxon>
        <taxon>Pseudomonadota</taxon>
        <taxon>Alphaproteobacteria</taxon>
        <taxon>Sphingomonadales</taxon>
        <taxon>Sphingomonadaceae</taxon>
        <taxon>Sphingomonas</taxon>
    </lineage>
</organism>
<dbReference type="PROSITE" id="PS50106">
    <property type="entry name" value="PDZ"/>
    <property type="match status" value="1"/>
</dbReference>
<dbReference type="GO" id="GO:0008233">
    <property type="term" value="F:peptidase activity"/>
    <property type="evidence" value="ECO:0007669"/>
    <property type="project" value="UniProtKB-KW"/>
</dbReference>
<reference evidence="4 5" key="1">
    <citation type="submission" date="2023-11" db="EMBL/GenBank/DDBJ databases">
        <title>MicrobeMod: A computational toolkit for identifying prokaryotic methylation and restriction-modification with nanopore sequencing.</title>
        <authorList>
            <person name="Crits-Christoph A."/>
            <person name="Kang S.C."/>
            <person name="Lee H."/>
            <person name="Ostrov N."/>
        </authorList>
    </citation>
    <scope>NUCLEOTIDE SEQUENCE [LARGE SCALE GENOMIC DNA]</scope>
    <source>
        <strain evidence="4 5">ATCC 14820</strain>
    </source>
</reference>
<keyword evidence="5" id="KW-1185">Reference proteome</keyword>
<dbReference type="InterPro" id="IPR001995">
    <property type="entry name" value="Peptidase_A2_cat"/>
</dbReference>
<dbReference type="GO" id="GO:0006508">
    <property type="term" value="P:proteolysis"/>
    <property type="evidence" value="ECO:0007669"/>
    <property type="project" value="UniProtKB-KW"/>
</dbReference>
<accession>A0ABU4PMJ4</accession>
<dbReference type="EMBL" id="JAWXXV010000001">
    <property type="protein sequence ID" value="MDX5983175.1"/>
    <property type="molecule type" value="Genomic_DNA"/>
</dbReference>
<dbReference type="Gene3D" id="2.30.42.10">
    <property type="match status" value="1"/>
</dbReference>
<dbReference type="Proteomes" id="UP001279660">
    <property type="component" value="Unassembled WGS sequence"/>
</dbReference>
<feature type="domain" description="PDZ" evidence="2">
    <location>
        <begin position="322"/>
        <end position="373"/>
    </location>
</feature>
<evidence type="ECO:0000313" key="4">
    <source>
        <dbReference type="EMBL" id="MDX5983175.1"/>
    </source>
</evidence>
<dbReference type="InterPro" id="IPR001478">
    <property type="entry name" value="PDZ"/>
</dbReference>
<evidence type="ECO:0000259" key="2">
    <source>
        <dbReference type="PROSITE" id="PS50106"/>
    </source>
</evidence>
<dbReference type="SUPFAM" id="SSF50630">
    <property type="entry name" value="Acid proteases"/>
    <property type="match status" value="1"/>
</dbReference>
<name>A0ABU4PMJ4_9SPHN</name>
<dbReference type="Pfam" id="PF13650">
    <property type="entry name" value="Asp_protease_2"/>
    <property type="match status" value="1"/>
</dbReference>
<dbReference type="RefSeq" id="WP_010405562.1">
    <property type="nucleotide sequence ID" value="NZ_JAWXXV010000001.1"/>
</dbReference>
<gene>
    <name evidence="4" type="ORF">SIL82_02795</name>
</gene>
<evidence type="ECO:0000259" key="3">
    <source>
        <dbReference type="PROSITE" id="PS50175"/>
    </source>
</evidence>
<dbReference type="InterPro" id="IPR036034">
    <property type="entry name" value="PDZ_sf"/>
</dbReference>
<feature type="domain" description="Peptidase A2" evidence="3">
    <location>
        <begin position="76"/>
        <end position="152"/>
    </location>
</feature>
<dbReference type="SUPFAM" id="SSF50156">
    <property type="entry name" value="PDZ domain-like"/>
    <property type="match status" value="1"/>
</dbReference>
<dbReference type="PROSITE" id="PS50175">
    <property type="entry name" value="ASP_PROT_RETROV"/>
    <property type="match status" value="1"/>
</dbReference>
<keyword evidence="4" id="KW-0645">Protease</keyword>
<dbReference type="InterPro" id="IPR021109">
    <property type="entry name" value="Peptidase_aspartic_dom_sf"/>
</dbReference>
<protein>
    <submittedName>
        <fullName evidence="4">Aspartyl protease family protein</fullName>
    </submittedName>
</protein>
<dbReference type="Gene3D" id="2.40.70.10">
    <property type="entry name" value="Acid Proteases"/>
    <property type="match status" value="2"/>
</dbReference>
<proteinExistence type="predicted"/>
<evidence type="ECO:0000256" key="1">
    <source>
        <dbReference type="ARBA" id="ARBA00022801"/>
    </source>
</evidence>
<sequence>MEPWEEIKTIWHADRRAAIMWLGAGLMTSIPLPLLAARTERGRSWGGFATPPVWRPIEVATGDTLIVPAKVSGVAIDAVLDSGSGASIISKPLAAKLGLTNLEPRRINGLGGKAPVGLVRNVAVMLDTHATVLPSAVVADLGAVSAAFGRPIDMILGSDVLAGGCLALDFTTRRFAFEKTASFVGGPEWTVLPLGHGAKRELFVLASIAGLDPVPLMLDFGSSSALMLSSAYIEAHSVLVGKTVSTAALGGVEGVQIVKAFVADKVSLGALSSALVPALALDRWTSVSTVGNVGMPLLGQFDIVLDVSQGQLWLRSAPPRARLPMLKDRSGLGLAASTTDLTVVHVASGSPADRAGWAVGEQVVAVDGRPIDSSYTRGLLWQWRYGPAGSRVTLKLANGTTRVLKLADYY</sequence>